<dbReference type="InterPro" id="IPR053137">
    <property type="entry name" value="NLR-like"/>
</dbReference>
<dbReference type="AlphaFoldDB" id="V5GCC6"/>
<feature type="compositionally biased region" description="Basic and acidic residues" evidence="2">
    <location>
        <begin position="294"/>
        <end position="305"/>
    </location>
</feature>
<dbReference type="Proteomes" id="UP000018001">
    <property type="component" value="Unassembled WGS sequence"/>
</dbReference>
<dbReference type="OrthoDB" id="1577640at2759"/>
<organism evidence="3 4">
    <name type="scientific">Byssochlamys spectabilis (strain No. 5 / NBRC 109023)</name>
    <name type="common">Paecilomyces variotii</name>
    <dbReference type="NCBI Taxonomy" id="1356009"/>
    <lineage>
        <taxon>Eukaryota</taxon>
        <taxon>Fungi</taxon>
        <taxon>Dikarya</taxon>
        <taxon>Ascomycota</taxon>
        <taxon>Pezizomycotina</taxon>
        <taxon>Eurotiomycetes</taxon>
        <taxon>Eurotiomycetidae</taxon>
        <taxon>Eurotiales</taxon>
        <taxon>Thermoascaceae</taxon>
        <taxon>Paecilomyces</taxon>
    </lineage>
</organism>
<dbReference type="Gene3D" id="3.40.50.1580">
    <property type="entry name" value="Nucleoside phosphorylase domain"/>
    <property type="match status" value="1"/>
</dbReference>
<dbReference type="EMBL" id="BAUL01000314">
    <property type="protein sequence ID" value="GAD99711.1"/>
    <property type="molecule type" value="Genomic_DNA"/>
</dbReference>
<feature type="compositionally biased region" description="Low complexity" evidence="2">
    <location>
        <begin position="322"/>
        <end position="338"/>
    </location>
</feature>
<comment type="caution">
    <text evidence="3">The sequence shown here is derived from an EMBL/GenBank/DDBJ whole genome shotgun (WGS) entry which is preliminary data.</text>
</comment>
<name>V5GCC6_BYSSN</name>
<keyword evidence="1" id="KW-0175">Coiled coil</keyword>
<evidence type="ECO:0000313" key="4">
    <source>
        <dbReference type="Proteomes" id="UP000018001"/>
    </source>
</evidence>
<dbReference type="InterPro" id="IPR035994">
    <property type="entry name" value="Nucleoside_phosphorylase_sf"/>
</dbReference>
<reference evidence="4" key="1">
    <citation type="journal article" date="2014" name="Genome Announc.">
        <title>Draft genome sequence of the formaldehyde-resistant fungus Byssochlamys spectabilis No. 5 (anamorph Paecilomyces variotii No. 5) (NBRC109023).</title>
        <authorList>
            <person name="Oka T."/>
            <person name="Ekino K."/>
            <person name="Fukuda K."/>
            <person name="Nomura Y."/>
        </authorList>
    </citation>
    <scope>NUCLEOTIDE SEQUENCE [LARGE SCALE GENOMIC DNA]</scope>
    <source>
        <strain evidence="4">No. 5 / NBRC 109023</strain>
    </source>
</reference>
<dbReference type="GO" id="GO:0009116">
    <property type="term" value="P:nucleoside metabolic process"/>
    <property type="evidence" value="ECO:0007669"/>
    <property type="project" value="InterPro"/>
</dbReference>
<keyword evidence="4" id="KW-1185">Reference proteome</keyword>
<dbReference type="GO" id="GO:0003824">
    <property type="term" value="F:catalytic activity"/>
    <property type="evidence" value="ECO:0007669"/>
    <property type="project" value="InterPro"/>
</dbReference>
<feature type="coiled-coil region" evidence="1">
    <location>
        <begin position="163"/>
        <end position="197"/>
    </location>
</feature>
<feature type="region of interest" description="Disordered" evidence="2">
    <location>
        <begin position="433"/>
        <end position="452"/>
    </location>
</feature>
<feature type="region of interest" description="Disordered" evidence="2">
    <location>
        <begin position="278"/>
        <end position="381"/>
    </location>
</feature>
<accession>V5GCC6</accession>
<sequence length="472" mass="52915">MVPRRVRGDLVQMHKGNIGTANIVMKNAEVRDKLAAQERLICFEMEATGVMQNVPCLPIRGISDYADGHKNDSWQPYAALTAAVCAKELLATMSRQAVLYAPLELEGPTLEKFVKGVLGGRFHNGHDLGTIRSRLEALDGRHRVIEEILTTELENLIDTSQDLNQVRGRVAELECLHQRLQTELESLGEEVQEHLDLPMEKDFVTRKEWEALHNQVQQHATQFEELSSITQGALGTTSDLLEELGERLDNKDVALSGRLLIYAREYTAHLTYLAKRLKKSRQTSGNEPPISAGSERETTFLDKVRVPFRRRNHRPPPERAHSNLSGTYSTSSTSRSVSPLRHPEPDTERHRAKSPLSATSSPASGRAQTRPLVSYHPTGYSRDSVQTNITALTETDNTTDLKRMGIRLPGPSFSAREAQKGMCYEPTHPRCQENRTAQPNTDHNCYDEQDPSLQSVKEKIAKFGGRGSRFKP</sequence>
<proteinExistence type="predicted"/>
<feature type="compositionally biased region" description="Polar residues" evidence="2">
    <location>
        <begin position="434"/>
        <end position="443"/>
    </location>
</feature>
<feature type="compositionally biased region" description="Polar residues" evidence="2">
    <location>
        <begin position="356"/>
        <end position="367"/>
    </location>
</feature>
<evidence type="ECO:0000256" key="1">
    <source>
        <dbReference type="SAM" id="Coils"/>
    </source>
</evidence>
<dbReference type="PANTHER" id="PTHR46082:SF11">
    <property type="entry name" value="AAA+ ATPASE DOMAIN-CONTAINING PROTEIN-RELATED"/>
    <property type="match status" value="1"/>
</dbReference>
<protein>
    <submittedName>
        <fullName evidence="3">Uncharacterized protein</fullName>
    </submittedName>
</protein>
<dbReference type="HOGENOM" id="CLU_578689_0_0_1"/>
<dbReference type="PANTHER" id="PTHR46082">
    <property type="entry name" value="ATP/GTP-BINDING PROTEIN-RELATED"/>
    <property type="match status" value="1"/>
</dbReference>
<dbReference type="SUPFAM" id="SSF53167">
    <property type="entry name" value="Purine and uridine phosphorylases"/>
    <property type="match status" value="1"/>
</dbReference>
<dbReference type="eggNOG" id="ENOG502T1YR">
    <property type="taxonomic scope" value="Eukaryota"/>
</dbReference>
<gene>
    <name evidence="3" type="ORF">PVAR5_8435</name>
</gene>
<evidence type="ECO:0000313" key="3">
    <source>
        <dbReference type="EMBL" id="GAD99711.1"/>
    </source>
</evidence>
<dbReference type="InParanoid" id="V5GCC6"/>
<evidence type="ECO:0000256" key="2">
    <source>
        <dbReference type="SAM" id="MobiDB-lite"/>
    </source>
</evidence>